<evidence type="ECO:0000313" key="2">
    <source>
        <dbReference type="EMBL" id="EBA08809.1"/>
    </source>
</evidence>
<evidence type="ECO:0008006" key="4">
    <source>
        <dbReference type="Google" id="ProtNLM"/>
    </source>
</evidence>
<feature type="region of interest" description="Disordered" evidence="1">
    <location>
        <begin position="73"/>
        <end position="99"/>
    </location>
</feature>
<name>A3K1L3_SAGS3</name>
<protein>
    <recommendedName>
        <fullName evidence="4">Sulfite reductase</fullName>
    </recommendedName>
</protein>
<dbReference type="OrthoDB" id="5738806at2"/>
<reference evidence="2 3" key="1">
    <citation type="submission" date="2006-06" db="EMBL/GenBank/DDBJ databases">
        <authorList>
            <person name="Moran M.A."/>
            <person name="Ferriera S."/>
            <person name="Johnson J."/>
            <person name="Kravitz S."/>
            <person name="Beeson K."/>
            <person name="Sutton G."/>
            <person name="Rogers Y.-H."/>
            <person name="Friedman R."/>
            <person name="Frazier M."/>
            <person name="Venter J.C."/>
        </authorList>
    </citation>
    <scope>NUCLEOTIDE SEQUENCE [LARGE SCALE GENOMIC DNA]</scope>
    <source>
        <strain evidence="2 3">E-37</strain>
    </source>
</reference>
<dbReference type="AlphaFoldDB" id="A3K1L3"/>
<dbReference type="eggNOG" id="ENOG5032RRF">
    <property type="taxonomic scope" value="Bacteria"/>
</dbReference>
<accession>A3K1L3</accession>
<gene>
    <name evidence="2" type="ORF">SSE37_04165</name>
</gene>
<keyword evidence="3" id="KW-1185">Reference proteome</keyword>
<feature type="compositionally biased region" description="Basic and acidic residues" evidence="1">
    <location>
        <begin position="73"/>
        <end position="85"/>
    </location>
</feature>
<sequence length="99" mass="11015">MPREFTPKVVTANALLSGEVVYLTANDDWSPRLSEAEILTDEAHAQLRLIEASARQSEIVGAYLADMAQCDDGPRPTHFREEFRRTGPSNYAHGKQADL</sequence>
<comment type="caution">
    <text evidence="2">The sequence shown here is derived from an EMBL/GenBank/DDBJ whole genome shotgun (WGS) entry which is preliminary data.</text>
</comment>
<dbReference type="EMBL" id="AAYA01000004">
    <property type="protein sequence ID" value="EBA08809.1"/>
    <property type="molecule type" value="Genomic_DNA"/>
</dbReference>
<evidence type="ECO:0000313" key="3">
    <source>
        <dbReference type="Proteomes" id="UP000005713"/>
    </source>
</evidence>
<dbReference type="InterPro" id="IPR021270">
    <property type="entry name" value="DUF2849"/>
</dbReference>
<dbReference type="Pfam" id="PF11011">
    <property type="entry name" value="DUF2849"/>
    <property type="match status" value="1"/>
</dbReference>
<evidence type="ECO:0000256" key="1">
    <source>
        <dbReference type="SAM" id="MobiDB-lite"/>
    </source>
</evidence>
<dbReference type="RefSeq" id="WP_005857639.1">
    <property type="nucleotide sequence ID" value="NZ_AAYA01000004.1"/>
</dbReference>
<organism evidence="2 3">
    <name type="scientific">Sagittula stellata (strain ATCC 700073 / DSM 11524 / E-37)</name>
    <dbReference type="NCBI Taxonomy" id="388399"/>
    <lineage>
        <taxon>Bacteria</taxon>
        <taxon>Pseudomonadati</taxon>
        <taxon>Pseudomonadota</taxon>
        <taxon>Alphaproteobacteria</taxon>
        <taxon>Rhodobacterales</taxon>
        <taxon>Roseobacteraceae</taxon>
        <taxon>Sagittula</taxon>
    </lineage>
</organism>
<dbReference type="Proteomes" id="UP000005713">
    <property type="component" value="Unassembled WGS sequence"/>
</dbReference>
<proteinExistence type="predicted"/>